<proteinExistence type="predicted"/>
<dbReference type="AlphaFoldDB" id="A0A1V4T263"/>
<evidence type="ECO:0008006" key="3">
    <source>
        <dbReference type="Google" id="ProtNLM"/>
    </source>
</evidence>
<name>A0A1V4T263_9GAMM</name>
<sequence>MPFIIDVEASGFGRGSYPIEVGFARPDGSVFSCLIKPEPDWEHWDESAEQVHGIPRTTLFEEGCCVREVAQKLNEELKGEVVYTDSWGFDSTWLSLLFYHAGLAQLFRLETLSKLLSEKQIAIWGKVKQQVTLDLEIDRHRAGPDARMLQRTFEVTALASS</sequence>
<dbReference type="OrthoDB" id="5705783at2"/>
<gene>
    <name evidence="1" type="ORF">BTE48_15085</name>
</gene>
<dbReference type="Gene3D" id="3.30.420.10">
    <property type="entry name" value="Ribonuclease H-like superfamily/Ribonuclease H"/>
    <property type="match status" value="1"/>
</dbReference>
<dbReference type="SUPFAM" id="SSF53098">
    <property type="entry name" value="Ribonuclease H-like"/>
    <property type="match status" value="1"/>
</dbReference>
<reference evidence="1 2" key="1">
    <citation type="submission" date="2017-01" db="EMBL/GenBank/DDBJ databases">
        <title>Genome Sequencing of a Marine Spirillum, Oceanospirillum multiglobuliferum ATCC 33336, from Japan.</title>
        <authorList>
            <person name="Carney J.G."/>
            <person name="Trachtenberg A.M."/>
            <person name="Rheaume B.A."/>
            <person name="Linnane J.D."/>
            <person name="Pitts N.L."/>
            <person name="Mykles D.L."/>
            <person name="Maclea K.S."/>
        </authorList>
    </citation>
    <scope>NUCLEOTIDE SEQUENCE [LARGE SCALE GENOMIC DNA]</scope>
    <source>
        <strain evidence="1 2">ATCC 33336</strain>
    </source>
</reference>
<dbReference type="GO" id="GO:0003676">
    <property type="term" value="F:nucleic acid binding"/>
    <property type="evidence" value="ECO:0007669"/>
    <property type="project" value="InterPro"/>
</dbReference>
<dbReference type="InterPro" id="IPR036397">
    <property type="entry name" value="RNaseH_sf"/>
</dbReference>
<comment type="caution">
    <text evidence="1">The sequence shown here is derived from an EMBL/GenBank/DDBJ whole genome shotgun (WGS) entry which is preliminary data.</text>
</comment>
<dbReference type="Proteomes" id="UP000191418">
    <property type="component" value="Unassembled WGS sequence"/>
</dbReference>
<dbReference type="EMBL" id="MTSM01000030">
    <property type="protein sequence ID" value="OPX54259.1"/>
    <property type="molecule type" value="Genomic_DNA"/>
</dbReference>
<accession>A0A1V4T263</accession>
<protein>
    <recommendedName>
        <fullName evidence="3">Exonuclease domain-containing protein</fullName>
    </recommendedName>
</protein>
<organism evidence="1 2">
    <name type="scientific">Oceanospirillum multiglobuliferum</name>
    <dbReference type="NCBI Taxonomy" id="64969"/>
    <lineage>
        <taxon>Bacteria</taxon>
        <taxon>Pseudomonadati</taxon>
        <taxon>Pseudomonadota</taxon>
        <taxon>Gammaproteobacteria</taxon>
        <taxon>Oceanospirillales</taxon>
        <taxon>Oceanospirillaceae</taxon>
        <taxon>Oceanospirillum</taxon>
    </lineage>
</organism>
<evidence type="ECO:0000313" key="1">
    <source>
        <dbReference type="EMBL" id="OPX54259.1"/>
    </source>
</evidence>
<evidence type="ECO:0000313" key="2">
    <source>
        <dbReference type="Proteomes" id="UP000191418"/>
    </source>
</evidence>
<dbReference type="InterPro" id="IPR012337">
    <property type="entry name" value="RNaseH-like_sf"/>
</dbReference>
<dbReference type="STRING" id="64969.SAMN02745127_03032"/>
<keyword evidence="2" id="KW-1185">Reference proteome</keyword>